<dbReference type="SUPFAM" id="SSF54001">
    <property type="entry name" value="Cysteine proteinases"/>
    <property type="match status" value="1"/>
</dbReference>
<evidence type="ECO:0000256" key="10">
    <source>
        <dbReference type="ARBA" id="ARBA00022833"/>
    </source>
</evidence>
<organism evidence="16">
    <name type="scientific">Tetraselmis sp. GSL018</name>
    <dbReference type="NCBI Taxonomy" id="582737"/>
    <lineage>
        <taxon>Eukaryota</taxon>
        <taxon>Viridiplantae</taxon>
        <taxon>Chlorophyta</taxon>
        <taxon>core chlorophytes</taxon>
        <taxon>Chlorodendrophyceae</taxon>
        <taxon>Chlorodendrales</taxon>
        <taxon>Chlorodendraceae</taxon>
        <taxon>Tetraselmis</taxon>
    </lineage>
</organism>
<dbReference type="GO" id="GO:0008270">
    <property type="term" value="F:zinc ion binding"/>
    <property type="evidence" value="ECO:0007669"/>
    <property type="project" value="UniProtKB-KW"/>
</dbReference>
<comment type="catalytic activity">
    <reaction evidence="1">
        <text>Thiol-dependent hydrolysis of ester, thioester, amide, peptide and isopeptide bonds formed by the C-terminal Gly of ubiquitin (a 76-residue protein attached to proteins as an intracellular targeting signal).</text>
        <dbReference type="EC" id="3.4.19.12"/>
    </reaction>
</comment>
<evidence type="ECO:0000256" key="6">
    <source>
        <dbReference type="ARBA" id="ARBA00022771"/>
    </source>
</evidence>
<dbReference type="EMBL" id="GBEZ01010182">
    <property type="protein sequence ID" value="JAC75465.1"/>
    <property type="molecule type" value="Transcribed_RNA"/>
</dbReference>
<evidence type="ECO:0000256" key="5">
    <source>
        <dbReference type="ARBA" id="ARBA00022723"/>
    </source>
</evidence>
<dbReference type="InterPro" id="IPR028889">
    <property type="entry name" value="USP"/>
</dbReference>
<keyword evidence="4" id="KW-0645">Protease</keyword>
<dbReference type="PANTHER" id="PTHR24006:SF758">
    <property type="entry name" value="UBIQUITIN CARBOXYL-TERMINAL HYDROLASE 36"/>
    <property type="match status" value="1"/>
</dbReference>
<name>A0A061RXP4_9CHLO</name>
<dbReference type="EC" id="3.4.19.12" evidence="3"/>
<feature type="domain" description="USP" evidence="14">
    <location>
        <begin position="158"/>
        <end position="476"/>
    </location>
</feature>
<keyword evidence="13" id="KW-0812">Transmembrane</keyword>
<evidence type="ECO:0000256" key="2">
    <source>
        <dbReference type="ARBA" id="ARBA00009085"/>
    </source>
</evidence>
<dbReference type="AlphaFoldDB" id="A0A061RXP4"/>
<proteinExistence type="inferred from homology"/>
<keyword evidence="8 16" id="KW-0378">Hydrolase</keyword>
<keyword evidence="13" id="KW-0472">Membrane</keyword>
<accession>A0A061RXP4</accession>
<evidence type="ECO:0000313" key="16">
    <source>
        <dbReference type="EMBL" id="JAC75465.1"/>
    </source>
</evidence>
<dbReference type="InterPro" id="IPR038765">
    <property type="entry name" value="Papain-like_cys_pep_sf"/>
</dbReference>
<reference evidence="16" key="1">
    <citation type="submission" date="2014-05" db="EMBL/GenBank/DDBJ databases">
        <title>The transcriptome of the halophilic microalga Tetraselmis sp. GSL018 isolated from the Great Salt Lake, Utah.</title>
        <authorList>
            <person name="Jinkerson R.E."/>
            <person name="D'Adamo S."/>
            <person name="Posewitz M.C."/>
        </authorList>
    </citation>
    <scope>NUCLEOTIDE SEQUENCE</scope>
    <source>
        <strain evidence="16">GSL018</strain>
    </source>
</reference>
<dbReference type="PROSITE" id="PS00972">
    <property type="entry name" value="USP_1"/>
    <property type="match status" value="1"/>
</dbReference>
<dbReference type="PROSITE" id="PS50865">
    <property type="entry name" value="ZF_MYND_2"/>
    <property type="match status" value="1"/>
</dbReference>
<dbReference type="Pfam" id="PF01753">
    <property type="entry name" value="zf-MYND"/>
    <property type="match status" value="1"/>
</dbReference>
<feature type="non-terminal residue" evidence="16">
    <location>
        <position position="754"/>
    </location>
</feature>
<evidence type="ECO:0000259" key="15">
    <source>
        <dbReference type="PROSITE" id="PS50865"/>
    </source>
</evidence>
<evidence type="ECO:0000256" key="4">
    <source>
        <dbReference type="ARBA" id="ARBA00022670"/>
    </source>
</evidence>
<evidence type="ECO:0000256" key="9">
    <source>
        <dbReference type="ARBA" id="ARBA00022807"/>
    </source>
</evidence>
<dbReference type="InterPro" id="IPR018200">
    <property type="entry name" value="USP_CS"/>
</dbReference>
<dbReference type="Gene3D" id="3.90.70.10">
    <property type="entry name" value="Cysteine proteinases"/>
    <property type="match status" value="1"/>
</dbReference>
<dbReference type="PROSITE" id="PS50235">
    <property type="entry name" value="USP_3"/>
    <property type="match status" value="1"/>
</dbReference>
<dbReference type="PROSITE" id="PS01360">
    <property type="entry name" value="ZF_MYND_1"/>
    <property type="match status" value="1"/>
</dbReference>
<dbReference type="Pfam" id="PF00443">
    <property type="entry name" value="UCH"/>
    <property type="match status" value="1"/>
</dbReference>
<keyword evidence="6 11" id="KW-0863">Zinc-finger</keyword>
<feature type="domain" description="MYND-type" evidence="15">
    <location>
        <begin position="62"/>
        <end position="99"/>
    </location>
</feature>
<evidence type="ECO:0000256" key="13">
    <source>
        <dbReference type="SAM" id="Phobius"/>
    </source>
</evidence>
<evidence type="ECO:0000256" key="12">
    <source>
        <dbReference type="SAM" id="MobiDB-lite"/>
    </source>
</evidence>
<evidence type="ECO:0000256" key="7">
    <source>
        <dbReference type="ARBA" id="ARBA00022786"/>
    </source>
</evidence>
<comment type="similarity">
    <text evidence="2">Belongs to the peptidase C19 family.</text>
</comment>
<feature type="transmembrane region" description="Helical" evidence="13">
    <location>
        <begin position="6"/>
        <end position="27"/>
    </location>
</feature>
<dbReference type="GO" id="GO:0005829">
    <property type="term" value="C:cytosol"/>
    <property type="evidence" value="ECO:0007669"/>
    <property type="project" value="TreeGrafter"/>
</dbReference>
<evidence type="ECO:0000256" key="8">
    <source>
        <dbReference type="ARBA" id="ARBA00022801"/>
    </source>
</evidence>
<dbReference type="GO" id="GO:0006508">
    <property type="term" value="P:proteolysis"/>
    <property type="evidence" value="ECO:0007669"/>
    <property type="project" value="UniProtKB-KW"/>
</dbReference>
<keyword evidence="5" id="KW-0479">Metal-binding</keyword>
<evidence type="ECO:0000259" key="14">
    <source>
        <dbReference type="PROSITE" id="PS50235"/>
    </source>
</evidence>
<dbReference type="Gene3D" id="6.10.140.2220">
    <property type="match status" value="1"/>
</dbReference>
<evidence type="ECO:0000256" key="11">
    <source>
        <dbReference type="PROSITE-ProRule" id="PRU00134"/>
    </source>
</evidence>
<dbReference type="GO" id="GO:0004843">
    <property type="term" value="F:cysteine-type deubiquitinase activity"/>
    <property type="evidence" value="ECO:0007669"/>
    <property type="project" value="UniProtKB-EC"/>
</dbReference>
<dbReference type="InterPro" id="IPR002893">
    <property type="entry name" value="Znf_MYND"/>
</dbReference>
<evidence type="ECO:0000256" key="1">
    <source>
        <dbReference type="ARBA" id="ARBA00000707"/>
    </source>
</evidence>
<protein>
    <recommendedName>
        <fullName evidence="3">ubiquitinyl hydrolase 1</fullName>
        <ecNumber evidence="3">3.4.19.12</ecNumber>
    </recommendedName>
</protein>
<evidence type="ECO:0000256" key="3">
    <source>
        <dbReference type="ARBA" id="ARBA00012759"/>
    </source>
</evidence>
<feature type="region of interest" description="Disordered" evidence="12">
    <location>
        <begin position="551"/>
        <end position="578"/>
    </location>
</feature>
<keyword evidence="7" id="KW-0833">Ubl conjugation pathway</keyword>
<dbReference type="GO" id="GO:0005634">
    <property type="term" value="C:nucleus"/>
    <property type="evidence" value="ECO:0007669"/>
    <property type="project" value="TreeGrafter"/>
</dbReference>
<keyword evidence="10" id="KW-0862">Zinc</keyword>
<sequence length="754" mass="82509">MFLELILGSPASVVVALLAAVVLHFVLNLGKWRTILLELRTTDWYNLLFGFAMSNKNGMGTCEACGTAASLRCARCKTVRYCSIDCQRRHWRTGHKEECGKPAVILSAAEIAQRKVLLQDKVTESCPAAEEMLFPYNIFIAYYADAGRFRDPNSYAPAGMINVGNTCYANSVLQCLFATPHIRAFLHEFAYSPPRAHMCCAVQQHPQLKDWSLIAEVQKLLKDTAAGRGPVSTRPLLARVSQIGRHLTFGRQEDSHDFLLTLLDAMETELLEAAKDSIKDLRTRETTFIFHSFGGYMRNQVECFSCGYVSRTFESVLCLALEISGHVSSIQAALDLHCEDEMLEGLNKYECDCCQNKVRAKKTSRIEAAPNILVLVLKRFSVGRFGKLNKKVSYPSALNLDSFKADDALDNAEANYSLYGVVVHLDHMNSTTFGHYIAYVKGADGRWWLCDDSSISQASASKVLSQNAYMLFYMRDPGSPKPPPLLKHGGWAGPGCNGGSPSAVFPDLVRRPDSHKDAKPRSCTHHETSRAGILERTLSSPAALTRSGAAHLKAPGGASCPDDSQAVSAGAGVNSRREGGATLGTALAVPRYYTNEINTGIRGTRAAELVVELPEVENVQQVDVQLETDAMSSPGPGNVLVVEAAGKYLVRVPLGSALPLIQRARFSRRSKLLRVKLAGKLSLEVLEESGDEQSERAFGARNESCQIREENCECSGGSDQCTELEELNSTCQGPPTLEEHPCPCHDRLAFQSAS</sequence>
<keyword evidence="9" id="KW-0788">Thiol protease</keyword>
<gene>
    <name evidence="16" type="primary">USP36_42</name>
    <name evidence="16" type="ORF">TSPGSL018_22995</name>
</gene>
<dbReference type="GO" id="GO:0016579">
    <property type="term" value="P:protein deubiquitination"/>
    <property type="evidence" value="ECO:0007669"/>
    <property type="project" value="InterPro"/>
</dbReference>
<dbReference type="SUPFAM" id="SSF144232">
    <property type="entry name" value="HIT/MYND zinc finger-like"/>
    <property type="match status" value="1"/>
</dbReference>
<dbReference type="InterPro" id="IPR001394">
    <property type="entry name" value="Peptidase_C19_UCH"/>
</dbReference>
<dbReference type="InterPro" id="IPR050164">
    <property type="entry name" value="Peptidase_C19"/>
</dbReference>
<dbReference type="PANTHER" id="PTHR24006">
    <property type="entry name" value="UBIQUITIN CARBOXYL-TERMINAL HYDROLASE"/>
    <property type="match status" value="1"/>
</dbReference>
<keyword evidence="13" id="KW-1133">Transmembrane helix</keyword>